<feature type="region of interest" description="Disordered" evidence="2">
    <location>
        <begin position="79"/>
        <end position="106"/>
    </location>
</feature>
<accession>A0ABY7NGJ8</accession>
<dbReference type="InterPro" id="IPR027417">
    <property type="entry name" value="P-loop_NTPase"/>
</dbReference>
<feature type="coiled-coil region" evidence="1">
    <location>
        <begin position="326"/>
        <end position="357"/>
    </location>
</feature>
<keyword evidence="4" id="KW-1185">Reference proteome</keyword>
<dbReference type="RefSeq" id="WP_281535584.1">
    <property type="nucleotide sequence ID" value="NZ_CP075584.1"/>
</dbReference>
<evidence type="ECO:0000256" key="2">
    <source>
        <dbReference type="SAM" id="MobiDB-lite"/>
    </source>
</evidence>
<dbReference type="SUPFAM" id="SSF52540">
    <property type="entry name" value="P-loop containing nucleoside triphosphate hydrolases"/>
    <property type="match status" value="1"/>
</dbReference>
<reference evidence="3 4" key="1">
    <citation type="submission" date="2021-05" db="EMBL/GenBank/DDBJ databases">
        <authorList>
            <person name="Kumar R."/>
            <person name="Kumar A."/>
            <person name="Mukhia S."/>
        </authorList>
    </citation>
    <scope>NUCLEOTIDE SEQUENCE [LARGE SCALE GENOMIC DNA]</scope>
    <source>
        <strain evidence="3 4">ERMR7:08</strain>
    </source>
</reference>
<dbReference type="EMBL" id="CP075584">
    <property type="protein sequence ID" value="WBM80872.1"/>
    <property type="molecule type" value="Genomic_DNA"/>
</dbReference>
<dbReference type="InterPro" id="IPR013496">
    <property type="entry name" value="CHP02680"/>
</dbReference>
<name>A0ABY7NGJ8_9MICO</name>
<keyword evidence="1" id="KW-0175">Coiled coil</keyword>
<dbReference type="Pfam" id="PF13558">
    <property type="entry name" value="SbcC_Walker_B"/>
    <property type="match status" value="1"/>
</dbReference>
<evidence type="ECO:0000313" key="4">
    <source>
        <dbReference type="Proteomes" id="UP001212421"/>
    </source>
</evidence>
<evidence type="ECO:0000313" key="3">
    <source>
        <dbReference type="EMBL" id="WBM80872.1"/>
    </source>
</evidence>
<proteinExistence type="predicted"/>
<feature type="compositionally biased region" description="Basic and acidic residues" evidence="2">
    <location>
        <begin position="87"/>
        <end position="106"/>
    </location>
</feature>
<sequence length="1182" mass="126937">MIKSVADGMRSLDEERDEVQQLAAAQKAVHGFLQHYRAYAQVMLKRQAVGPRREQSDFDKYGRAVLEVTAELDRLRESLDANAAATTERRTKQGTREAEQEALRDSVHAKSERLLKLADAAATAAGERAALAEAGLQRADAAFTRADAEATDARSEFVAGATGFREASVLAVAAAVGAGIEHDSAGLGLVPDESGWPVARGGRRADASGGFDGFEAALQRERTATADRVSRLRESLDRVSALITVLEQAEGHLGAADLREAETETRLAEATDERTVADAAVEAAVDAYVSEVEIVLAGLTELAVPDDAFGAFADWVRLRTGENPASTALRRDAQRLQAELERQRADLRHRLGDLAIRREALRTEISGLEQGDSVEPTLPHTRTAAPEGSLPLWRAVSFTDEVSAEQRAGLEAALEGSGLLTSLVLPDGDLRLPGNGQLLLRGARATASVGTLASVLVAEPPAGSAVTAETIEAVLRGISLGGDTTDGGADPDFDNGADSDSRSDGTSSSAIGFGDDSPAVWVSLTGRYRLGSAFGAWSVDTARFIGESAREAARAHRLREARVELDTISAEHQGLAKALDGIAARSTVIEHEQAAVPHPTALETADRASERAADHVAQRTSEREEARFRSAVARRELAEAEADLAADAATLHLPTQPEAIRGLGSALSNYEGRVVSLWHAAERWASAGRRIGRAEDLLAAASDDHDRTLAEVESAAGERTRSRSYLETLRGQLGADVQGYRDRVAAVVAELKSISAELRRLGESARRDGEKKAGLGERLRGIRADQDRVAANRVAAVAALQRTTALGLVQVADLAALAVVEPDAGGDTDWTVTRGVQLARAIEAALPEVDASDEKYSRLQSQVFTEFADLQRSLGRHGHEAAYYPNDDGVRVVVTFRGREMLLVELGEQLGEQIEQHLRLLSAKEREIIQSHLVTEVGAQLSELIGDADRQIVQLNEELRARPTTTGMILRVLWKPRPDGPAGLTEARRLLATTADVWDESDRAALGGFLQARIAEVRDADEAGNWYDHLGEALDYRRWHRFTVERQQGGAWKSATGPASGGERVLAASIPLFAAASSHYRTATNPHAPRMIMLDEAFAGVDDNSRASCLGLLAEFDLDVVMTSEREWGCYAEVPGLGISQLTRFEGTDAVHVQRWQWDGKRRTVVVDVGVAAAEAEAGGLW</sequence>
<evidence type="ECO:0000256" key="1">
    <source>
        <dbReference type="SAM" id="Coils"/>
    </source>
</evidence>
<dbReference type="NCBIfam" id="TIGR02680">
    <property type="entry name" value="TIGR02680 family protein"/>
    <property type="match status" value="1"/>
</dbReference>
<gene>
    <name evidence="3" type="ORF">KIV56_06075</name>
</gene>
<feature type="region of interest" description="Disordered" evidence="2">
    <location>
        <begin position="481"/>
        <end position="511"/>
    </location>
</feature>
<protein>
    <submittedName>
        <fullName evidence="3">TIGR02680 family protein</fullName>
    </submittedName>
</protein>
<dbReference type="Proteomes" id="UP001212421">
    <property type="component" value="Chromosome"/>
</dbReference>
<organism evidence="3 4">
    <name type="scientific">Cryobacterium breve</name>
    <dbReference type="NCBI Taxonomy" id="1259258"/>
    <lineage>
        <taxon>Bacteria</taxon>
        <taxon>Bacillati</taxon>
        <taxon>Actinomycetota</taxon>
        <taxon>Actinomycetes</taxon>
        <taxon>Micrococcales</taxon>
        <taxon>Microbacteriaceae</taxon>
        <taxon>Cryobacterium</taxon>
    </lineage>
</organism>